<feature type="chain" id="PRO_5002354692" description="Peptidase A1 domain-containing protein" evidence="6">
    <location>
        <begin position="21"/>
        <end position="332"/>
    </location>
</feature>
<keyword evidence="2" id="KW-0645">Protease</keyword>
<dbReference type="GO" id="GO:0006508">
    <property type="term" value="P:proteolysis"/>
    <property type="evidence" value="ECO:0007669"/>
    <property type="project" value="UniProtKB-KW"/>
</dbReference>
<dbReference type="Pfam" id="PF14541">
    <property type="entry name" value="TAXi_C"/>
    <property type="match status" value="1"/>
</dbReference>
<reference evidence="8" key="1">
    <citation type="submission" date="2015-04" db="UniProtKB">
        <authorList>
            <consortium name="EnsemblPlants"/>
        </authorList>
    </citation>
    <scope>IDENTIFICATION</scope>
</reference>
<keyword evidence="5" id="KW-0325">Glycoprotein</keyword>
<evidence type="ECO:0000256" key="6">
    <source>
        <dbReference type="SAM" id="SignalP"/>
    </source>
</evidence>
<dbReference type="STRING" id="40148.A0A0E0BGV3"/>
<keyword evidence="3" id="KW-0064">Aspartyl protease</keyword>
<evidence type="ECO:0000256" key="2">
    <source>
        <dbReference type="ARBA" id="ARBA00022670"/>
    </source>
</evidence>
<dbReference type="InterPro" id="IPR051708">
    <property type="entry name" value="Plant_Aspart_Prot_A1"/>
</dbReference>
<dbReference type="HOGENOM" id="CLU_005738_1_1_1"/>
<accession>A0A0E0BGV3</accession>
<name>A0A0E0BGV3_9ORYZ</name>
<dbReference type="PANTHER" id="PTHR47967:SF20">
    <property type="entry name" value="OS01G0696800 PROTEIN"/>
    <property type="match status" value="1"/>
</dbReference>
<dbReference type="EnsemblPlants" id="OGLUM11G06910.1">
    <property type="protein sequence ID" value="OGLUM11G06910.1"/>
    <property type="gene ID" value="OGLUM11G06910"/>
</dbReference>
<keyword evidence="6" id="KW-0732">Signal</keyword>
<dbReference type="InterPro" id="IPR032799">
    <property type="entry name" value="TAXi_C"/>
</dbReference>
<reference evidence="8" key="2">
    <citation type="submission" date="2018-05" db="EMBL/GenBank/DDBJ databases">
        <title>OgluRS3 (Oryza glumaepatula Reference Sequence Version 3).</title>
        <authorList>
            <person name="Zhang J."/>
            <person name="Kudrna D."/>
            <person name="Lee S."/>
            <person name="Talag J."/>
            <person name="Welchert J."/>
            <person name="Wing R.A."/>
        </authorList>
    </citation>
    <scope>NUCLEOTIDE SEQUENCE [LARGE SCALE GENOMIC DNA]</scope>
</reference>
<evidence type="ECO:0000256" key="4">
    <source>
        <dbReference type="ARBA" id="ARBA00022801"/>
    </source>
</evidence>
<dbReference type="InterPro" id="IPR021109">
    <property type="entry name" value="Peptidase_aspartic_dom_sf"/>
</dbReference>
<dbReference type="InterPro" id="IPR032861">
    <property type="entry name" value="TAXi_N"/>
</dbReference>
<dbReference type="AlphaFoldDB" id="A0A0E0BGV3"/>
<evidence type="ECO:0000313" key="9">
    <source>
        <dbReference type="Proteomes" id="UP000026961"/>
    </source>
</evidence>
<feature type="signal peptide" evidence="6">
    <location>
        <begin position="1"/>
        <end position="20"/>
    </location>
</feature>
<dbReference type="Gene3D" id="2.40.70.10">
    <property type="entry name" value="Acid Proteases"/>
    <property type="match status" value="2"/>
</dbReference>
<evidence type="ECO:0000259" key="7">
    <source>
        <dbReference type="PROSITE" id="PS51767"/>
    </source>
</evidence>
<dbReference type="CDD" id="cd05476">
    <property type="entry name" value="pepsin_A_like_plant"/>
    <property type="match status" value="1"/>
</dbReference>
<proteinExistence type="inferred from homology"/>
<dbReference type="GO" id="GO:0004190">
    <property type="term" value="F:aspartic-type endopeptidase activity"/>
    <property type="evidence" value="ECO:0007669"/>
    <property type="project" value="UniProtKB-KW"/>
</dbReference>
<feature type="domain" description="Peptidase A1" evidence="7">
    <location>
        <begin position="1"/>
        <end position="332"/>
    </location>
</feature>
<evidence type="ECO:0000256" key="5">
    <source>
        <dbReference type="ARBA" id="ARBA00023180"/>
    </source>
</evidence>
<dbReference type="PROSITE" id="PS51767">
    <property type="entry name" value="PEPTIDASE_A1"/>
    <property type="match status" value="1"/>
</dbReference>
<dbReference type="Proteomes" id="UP000026961">
    <property type="component" value="Chromosome 11"/>
</dbReference>
<dbReference type="InterPro" id="IPR033121">
    <property type="entry name" value="PEPTIDASE_A1"/>
</dbReference>
<dbReference type="Pfam" id="PF14543">
    <property type="entry name" value="TAXi_N"/>
    <property type="match status" value="1"/>
</dbReference>
<protein>
    <recommendedName>
        <fullName evidence="7">Peptidase A1 domain-containing protein</fullName>
    </recommendedName>
</protein>
<evidence type="ECO:0000256" key="3">
    <source>
        <dbReference type="ARBA" id="ARBA00022750"/>
    </source>
</evidence>
<keyword evidence="9" id="KW-1185">Reference proteome</keyword>
<comment type="similarity">
    <text evidence="1">Belongs to the peptidase A1 family.</text>
</comment>
<dbReference type="InterPro" id="IPR034161">
    <property type="entry name" value="Pepsin-like_plant"/>
</dbReference>
<sequence length="332" mass="34591">MDSKVALLLLVSFLLVAAPAYFGRRGFCATMVRTEKVIHQLPRMLIRAAARARASCVPRGSPSYYPDRSSSLSKLPFSDRLCKAVGSSGGVAKCAAGGAECDYKFSYGFHRHYTEGYLGSETVTLGGDAMDGVGFGCTTMSVGNFGRSSGLVGLGRGPLSLVSQLDVGAFSYFLIPYTDPTAKPSPLLFGSLATLTGAGVQSTPLLPASRSARRRWSGFGMVFDSGTTLTYLAEPAYTAAKDAVLQQAAAAALPRAANRHGFEACFQASAGGGGSGSFPAMVLHFDGGADMALPTANYILEVGARRDGVSCWGVQRSPAAGTSIIGNIMQMN</sequence>
<organism evidence="8">
    <name type="scientific">Oryza glumipatula</name>
    <dbReference type="NCBI Taxonomy" id="40148"/>
    <lineage>
        <taxon>Eukaryota</taxon>
        <taxon>Viridiplantae</taxon>
        <taxon>Streptophyta</taxon>
        <taxon>Embryophyta</taxon>
        <taxon>Tracheophyta</taxon>
        <taxon>Spermatophyta</taxon>
        <taxon>Magnoliopsida</taxon>
        <taxon>Liliopsida</taxon>
        <taxon>Poales</taxon>
        <taxon>Poaceae</taxon>
        <taxon>BOP clade</taxon>
        <taxon>Oryzoideae</taxon>
        <taxon>Oryzeae</taxon>
        <taxon>Oryzinae</taxon>
        <taxon>Oryza</taxon>
    </lineage>
</organism>
<evidence type="ECO:0000313" key="8">
    <source>
        <dbReference type="EnsemblPlants" id="OGLUM11G06910.1"/>
    </source>
</evidence>
<evidence type="ECO:0000256" key="1">
    <source>
        <dbReference type="ARBA" id="ARBA00007447"/>
    </source>
</evidence>
<dbReference type="eggNOG" id="KOG1339">
    <property type="taxonomic scope" value="Eukaryota"/>
</dbReference>
<dbReference type="SUPFAM" id="SSF50630">
    <property type="entry name" value="Acid proteases"/>
    <property type="match status" value="1"/>
</dbReference>
<keyword evidence="4" id="KW-0378">Hydrolase</keyword>
<dbReference type="Gramene" id="OGLUM11G06910.1">
    <property type="protein sequence ID" value="OGLUM11G06910.1"/>
    <property type="gene ID" value="OGLUM11G06910"/>
</dbReference>
<dbReference type="GO" id="GO:0005576">
    <property type="term" value="C:extracellular region"/>
    <property type="evidence" value="ECO:0007669"/>
    <property type="project" value="TreeGrafter"/>
</dbReference>
<dbReference type="PANTHER" id="PTHR47967">
    <property type="entry name" value="OS07G0603500 PROTEIN-RELATED"/>
    <property type="match status" value="1"/>
</dbReference>